<dbReference type="AlphaFoldDB" id="A0A2T5E9K2"/>
<evidence type="ECO:0000313" key="1">
    <source>
        <dbReference type="EMBL" id="PTP16027.1"/>
    </source>
</evidence>
<name>A0A2T5E9K2_VIBSP</name>
<gene>
    <name evidence="1" type="ORF">CWO36_19285</name>
</gene>
<evidence type="ECO:0000313" key="2">
    <source>
        <dbReference type="Proteomes" id="UP000244080"/>
    </source>
</evidence>
<dbReference type="EMBL" id="PIGA01000037">
    <property type="protein sequence ID" value="PTP16027.1"/>
    <property type="molecule type" value="Genomic_DNA"/>
</dbReference>
<protein>
    <submittedName>
        <fullName evidence="1">Uncharacterized protein</fullName>
    </submittedName>
</protein>
<organism evidence="1 2">
    <name type="scientific">Vibrio splendidus</name>
    <dbReference type="NCBI Taxonomy" id="29497"/>
    <lineage>
        <taxon>Bacteria</taxon>
        <taxon>Pseudomonadati</taxon>
        <taxon>Pseudomonadota</taxon>
        <taxon>Gammaproteobacteria</taxon>
        <taxon>Vibrionales</taxon>
        <taxon>Vibrionaceae</taxon>
        <taxon>Vibrio</taxon>
    </lineage>
</organism>
<dbReference type="Proteomes" id="UP000244080">
    <property type="component" value="Unassembled WGS sequence"/>
</dbReference>
<reference evidence="1 2" key="1">
    <citation type="submission" date="2017-11" db="EMBL/GenBank/DDBJ databases">
        <title>Population delineation of vibrios coincides with oyster pathogenicity.</title>
        <authorList>
            <person name="Bruto M."/>
            <person name="Labreuche Y."/>
            <person name="James A."/>
            <person name="Piel D."/>
            <person name="Chenivesse S."/>
            <person name="Petton B."/>
            <person name="Polz M.F."/>
            <person name="Le Roux F."/>
        </authorList>
    </citation>
    <scope>NUCLEOTIDE SEQUENCE [LARGE SCALE GENOMIC DNA]</scope>
    <source>
        <strain evidence="1 2">1F_55</strain>
    </source>
</reference>
<accession>A0A2T5E9K2</accession>
<comment type="caution">
    <text evidence="1">The sequence shown here is derived from an EMBL/GenBank/DDBJ whole genome shotgun (WGS) entry which is preliminary data.</text>
</comment>
<sequence>MLEKYNHFTCRSIRLFDPLYKKTTLNILNMAHLKFETFPSTGTPHETNANFSGNANLLEMPIFLEMLNGWKY</sequence>
<proteinExistence type="predicted"/>